<evidence type="ECO:0000313" key="9">
    <source>
        <dbReference type="Proteomes" id="UP001164286"/>
    </source>
</evidence>
<dbReference type="Pfam" id="PF09759">
    <property type="entry name" value="Atx10homo_assoc"/>
    <property type="match status" value="1"/>
</dbReference>
<evidence type="ECO:0000256" key="2">
    <source>
        <dbReference type="ARBA" id="ARBA00022618"/>
    </source>
</evidence>
<dbReference type="EMBL" id="JAKWFO010000004">
    <property type="protein sequence ID" value="KAI9637377.1"/>
    <property type="molecule type" value="Genomic_DNA"/>
</dbReference>
<comment type="similarity">
    <text evidence="1">Belongs to the ataxin-10 family.</text>
</comment>
<evidence type="ECO:0000256" key="4">
    <source>
        <dbReference type="ARBA" id="ARBA00044746"/>
    </source>
</evidence>
<evidence type="ECO:0000313" key="8">
    <source>
        <dbReference type="EMBL" id="KAI9637377.1"/>
    </source>
</evidence>
<sequence length="598" mass="66158">MRDCRCTKERVGLGALIWCVPEYWQLEIYSRFRGPCVIDCTQNLLVSPLHLQLFTHGHRQPSSWPSAGCQPYHRLRKRTDSFGGELGPICRPELEPAVGLACSSLKGGPNLGREWIVEELQEQTGQRLWSQLGLVWERLAKAAAAKLVDVQDSEEQDLINLSLALAKLERNLLAGIEEYQRAASGHEEAIRSLLFHITTFSRIEDEKYHTLHAVMTQLLSNLISPIHPSFPETGTADEKLAIYLSGNREDDVIARLLDSKDPKTNSATIHLLNNLTRQSRHRCELILSSPAGISWLSRLLDRLEIFHDASDGRFELSTQIFTTFIDFSLHPRLFGALASVDEVISPSQTSLLKVLDAYIQRNSDIDLNANLFLIQVLHLLSAYCVIATRSAQDDPRLPKVLEGLHLVCEILCAIGLAVQARIDEKGIRTSAELKQVPGVVVVKGLKLGDGERPSLIRPVIDLLKELEVFQPRTNPRLARADATAPIIPPDQARPIAQLKRVLVELLGVLTFGDTDVGDQVREAGGVQLVLGMTEMDEGNPYLREHALLVVRNLMLGNPTNQALIGQMDPVGVLGQNGELLAVPERMKRSPGASSGDAS</sequence>
<dbReference type="PANTHER" id="PTHR13255:SF0">
    <property type="entry name" value="ATAXIN-10"/>
    <property type="match status" value="1"/>
</dbReference>
<evidence type="ECO:0000256" key="5">
    <source>
        <dbReference type="ARBA" id="ARBA00044801"/>
    </source>
</evidence>
<dbReference type="GeneID" id="77725967"/>
<dbReference type="Proteomes" id="UP001164286">
    <property type="component" value="Unassembled WGS sequence"/>
</dbReference>
<comment type="caution">
    <text evidence="8">The sequence shown here is derived from an EMBL/GenBank/DDBJ whole genome shotgun (WGS) entry which is preliminary data.</text>
</comment>
<dbReference type="SUPFAM" id="SSF48371">
    <property type="entry name" value="ARM repeat"/>
    <property type="match status" value="1"/>
</dbReference>
<dbReference type="InterPro" id="IPR016024">
    <property type="entry name" value="ARM-type_fold"/>
</dbReference>
<dbReference type="InterPro" id="IPR051374">
    <property type="entry name" value="Ataxin-10/CTR86_families"/>
</dbReference>
<dbReference type="GO" id="GO:0005829">
    <property type="term" value="C:cytosol"/>
    <property type="evidence" value="ECO:0007669"/>
    <property type="project" value="TreeGrafter"/>
</dbReference>
<name>A0AA38LU46_9TREE</name>
<dbReference type="RefSeq" id="XP_052947154.1">
    <property type="nucleotide sequence ID" value="XM_053086766.1"/>
</dbReference>
<dbReference type="AlphaFoldDB" id="A0AA38LU46"/>
<evidence type="ECO:0000259" key="7">
    <source>
        <dbReference type="Pfam" id="PF09759"/>
    </source>
</evidence>
<gene>
    <name evidence="8" type="ORF">MKK02DRAFT_23675</name>
</gene>
<dbReference type="Gene3D" id="1.25.10.10">
    <property type="entry name" value="Leucine-rich Repeat Variant"/>
    <property type="match status" value="1"/>
</dbReference>
<organism evidence="8 9">
    <name type="scientific">Dioszegia hungarica</name>
    <dbReference type="NCBI Taxonomy" id="4972"/>
    <lineage>
        <taxon>Eukaryota</taxon>
        <taxon>Fungi</taxon>
        <taxon>Dikarya</taxon>
        <taxon>Basidiomycota</taxon>
        <taxon>Agaricomycotina</taxon>
        <taxon>Tremellomycetes</taxon>
        <taxon>Tremellales</taxon>
        <taxon>Bulleribasidiaceae</taxon>
        <taxon>Dioszegia</taxon>
    </lineage>
</organism>
<keyword evidence="3" id="KW-0131">Cell cycle</keyword>
<dbReference type="PANTHER" id="PTHR13255">
    <property type="entry name" value="ATAXIN-10"/>
    <property type="match status" value="1"/>
</dbReference>
<evidence type="ECO:0000256" key="6">
    <source>
        <dbReference type="ARBA" id="ARBA00044805"/>
    </source>
</evidence>
<comment type="function">
    <text evidence="4">May play a role in the regulation of cytokinesis.</text>
</comment>
<protein>
    <recommendedName>
        <fullName evidence="5">Ataxin-10 homolog</fullName>
    </recommendedName>
    <alternativeName>
        <fullName evidence="6">Copper transport protein 86</fullName>
    </alternativeName>
</protein>
<keyword evidence="2" id="KW-0132">Cell division</keyword>
<dbReference type="GO" id="GO:0051301">
    <property type="term" value="P:cell division"/>
    <property type="evidence" value="ECO:0007669"/>
    <property type="project" value="UniProtKB-KW"/>
</dbReference>
<keyword evidence="9" id="KW-1185">Reference proteome</keyword>
<dbReference type="InterPro" id="IPR019156">
    <property type="entry name" value="Ataxin-10_domain"/>
</dbReference>
<accession>A0AA38LU46</accession>
<dbReference type="InterPro" id="IPR011989">
    <property type="entry name" value="ARM-like"/>
</dbReference>
<evidence type="ECO:0000256" key="1">
    <source>
        <dbReference type="ARBA" id="ARBA00008384"/>
    </source>
</evidence>
<evidence type="ECO:0000256" key="3">
    <source>
        <dbReference type="ARBA" id="ARBA00023306"/>
    </source>
</evidence>
<proteinExistence type="inferred from homology"/>
<reference evidence="8" key="1">
    <citation type="journal article" date="2022" name="G3 (Bethesda)">
        <title>High quality genome of the basidiomycete yeast Dioszegia hungarica PDD-24b-2 isolated from cloud water.</title>
        <authorList>
            <person name="Jarrige D."/>
            <person name="Haridas S."/>
            <person name="Bleykasten-Grosshans C."/>
            <person name="Joly M."/>
            <person name="Nadalig T."/>
            <person name="Sancelme M."/>
            <person name="Vuilleumier S."/>
            <person name="Grigoriev I.V."/>
            <person name="Amato P."/>
            <person name="Bringel F."/>
        </authorList>
    </citation>
    <scope>NUCLEOTIDE SEQUENCE</scope>
    <source>
        <strain evidence="8">PDD-24b-2</strain>
    </source>
</reference>
<feature type="domain" description="Ataxin-10" evidence="7">
    <location>
        <begin position="499"/>
        <end position="579"/>
    </location>
</feature>